<dbReference type="Proteomes" id="UP001156398">
    <property type="component" value="Unassembled WGS sequence"/>
</dbReference>
<organism evidence="1 2">
    <name type="scientific">Streptantibioticus silvisoli</name>
    <dbReference type="NCBI Taxonomy" id="2705255"/>
    <lineage>
        <taxon>Bacteria</taxon>
        <taxon>Bacillati</taxon>
        <taxon>Actinomycetota</taxon>
        <taxon>Actinomycetes</taxon>
        <taxon>Kitasatosporales</taxon>
        <taxon>Streptomycetaceae</taxon>
        <taxon>Streptantibioticus</taxon>
    </lineage>
</organism>
<comment type="caution">
    <text evidence="1">The sequence shown here is derived from an EMBL/GenBank/DDBJ whole genome shotgun (WGS) entry which is preliminary data.</text>
</comment>
<dbReference type="EMBL" id="JAAGKO020000027">
    <property type="protein sequence ID" value="MDI5964811.1"/>
    <property type="molecule type" value="Genomic_DNA"/>
</dbReference>
<accession>A0ABT6W236</accession>
<dbReference type="RefSeq" id="WP_271323189.1">
    <property type="nucleotide sequence ID" value="NZ_JAAGKO020000027.1"/>
</dbReference>
<gene>
    <name evidence="1" type="ORF">POF43_019140</name>
</gene>
<evidence type="ECO:0000313" key="2">
    <source>
        <dbReference type="Proteomes" id="UP001156398"/>
    </source>
</evidence>
<name>A0ABT6W236_9ACTN</name>
<proteinExistence type="predicted"/>
<protein>
    <submittedName>
        <fullName evidence="1">Uncharacterized protein</fullName>
    </submittedName>
</protein>
<keyword evidence="2" id="KW-1185">Reference proteome</keyword>
<evidence type="ECO:0000313" key="1">
    <source>
        <dbReference type="EMBL" id="MDI5964811.1"/>
    </source>
</evidence>
<reference evidence="1 2" key="1">
    <citation type="submission" date="2023-05" db="EMBL/GenBank/DDBJ databases">
        <title>Streptantibioticus silvisoli sp. nov., acidotolerant actinomycetes 1 from pine litter.</title>
        <authorList>
            <person name="Swiecimska M."/>
            <person name="Golinska P."/>
            <person name="Sangal V."/>
            <person name="Wachnowicz B."/>
            <person name="Goodfellow M."/>
        </authorList>
    </citation>
    <scope>NUCLEOTIDE SEQUENCE [LARGE SCALE GENOMIC DNA]</scope>
    <source>
        <strain evidence="1 2">SL54</strain>
    </source>
</reference>
<sequence>MADVHNITSLDDTWQPGDVVLDADGNLRMRSEHPLFVWDYPDEGSTRSQFGGPRIPDGGLEDHDVPRPLVLLVRNGQAVSGRAVEG</sequence>